<dbReference type="OrthoDB" id="9792074at2"/>
<accession>A0A2A5RPT6</accession>
<gene>
    <name evidence="4" type="ORF">RT41_GL000205</name>
</gene>
<dbReference type="CDD" id="cd14852">
    <property type="entry name" value="LD-carboxypeptidase"/>
    <property type="match status" value="1"/>
</dbReference>
<keyword evidence="4" id="KW-0378">Hydrolase</keyword>
<keyword evidence="2" id="KW-0472">Membrane</keyword>
<feature type="domain" description="D-alanyl-D-alanine carboxypeptidase-like core" evidence="3">
    <location>
        <begin position="106"/>
        <end position="246"/>
    </location>
</feature>
<dbReference type="Gene3D" id="3.30.1380.10">
    <property type="match status" value="1"/>
</dbReference>
<protein>
    <submittedName>
        <fullName evidence="4">D-alanyl-D-alanine carboxypeptidase</fullName>
    </submittedName>
</protein>
<dbReference type="RefSeq" id="WP_096816898.1">
    <property type="nucleotide sequence ID" value="NZ_JXJU01000001.1"/>
</dbReference>
<name>A0A2A5RPT6_9LACT</name>
<evidence type="ECO:0000313" key="4">
    <source>
        <dbReference type="EMBL" id="PCS01441.1"/>
    </source>
</evidence>
<feature type="compositionally biased region" description="Polar residues" evidence="1">
    <location>
        <begin position="59"/>
        <end position="70"/>
    </location>
</feature>
<keyword evidence="4" id="KW-0121">Carboxypeptidase</keyword>
<evidence type="ECO:0000259" key="3">
    <source>
        <dbReference type="Pfam" id="PF02557"/>
    </source>
</evidence>
<dbReference type="GO" id="GO:0006508">
    <property type="term" value="P:proteolysis"/>
    <property type="evidence" value="ECO:0007669"/>
    <property type="project" value="InterPro"/>
</dbReference>
<dbReference type="GO" id="GO:0004180">
    <property type="term" value="F:carboxypeptidase activity"/>
    <property type="evidence" value="ECO:0007669"/>
    <property type="project" value="UniProtKB-KW"/>
</dbReference>
<feature type="region of interest" description="Disordered" evidence="1">
    <location>
        <begin position="35"/>
        <end position="72"/>
    </location>
</feature>
<dbReference type="InterPro" id="IPR058193">
    <property type="entry name" value="VanY/YodJ_core_dom"/>
</dbReference>
<keyword evidence="2" id="KW-0812">Transmembrane</keyword>
<dbReference type="SUPFAM" id="SSF55166">
    <property type="entry name" value="Hedgehog/DD-peptidase"/>
    <property type="match status" value="1"/>
</dbReference>
<sequence>MRKNKKSYFIIAVLFVLLVLVIFLGVNNNRRQLEKATKESLNDTALSTKKSTHQKKESISSSSTNRSVEASNLPDAHQSDWNLILVNKWNKRAELNPPLTLVGGKEVNSKIASDVAAFLEAAQKIDPAEHLISGYRSVTYQKQLYNNYVAQEMAGQGTVNRTGKAISEAQAVLNVNTYSMPPGMSEHNTGLAIDMSTIDSLNDSNPEVVAKIMAIAPNYGFVLHFQKGMSASTGVDYEDWHYRYVGVENAKYMMAHHLSLEEYVALLPK</sequence>
<dbReference type="Proteomes" id="UP000218181">
    <property type="component" value="Unassembled WGS sequence"/>
</dbReference>
<reference evidence="4 5" key="1">
    <citation type="submission" date="2014-12" db="EMBL/GenBank/DDBJ databases">
        <title>Draft genome sequences of 10 type strains of Lactococcus.</title>
        <authorList>
            <person name="Sun Z."/>
            <person name="Zhong Z."/>
            <person name="Liu W."/>
            <person name="Zhang W."/>
            <person name="Zhang H."/>
        </authorList>
    </citation>
    <scope>NUCLEOTIDE SEQUENCE [LARGE SCALE GENOMIC DNA]</scope>
    <source>
        <strain evidence="4 5">JCM 16395</strain>
    </source>
</reference>
<evidence type="ECO:0000313" key="5">
    <source>
        <dbReference type="Proteomes" id="UP000218181"/>
    </source>
</evidence>
<dbReference type="InterPro" id="IPR009045">
    <property type="entry name" value="Zn_M74/Hedgehog-like"/>
</dbReference>
<dbReference type="PANTHER" id="PTHR34385">
    <property type="entry name" value="D-ALANYL-D-ALANINE CARBOXYPEPTIDASE"/>
    <property type="match status" value="1"/>
</dbReference>
<dbReference type="EMBL" id="JXJU01000001">
    <property type="protein sequence ID" value="PCS01441.1"/>
    <property type="molecule type" value="Genomic_DNA"/>
</dbReference>
<dbReference type="Pfam" id="PF02557">
    <property type="entry name" value="VanY"/>
    <property type="match status" value="1"/>
</dbReference>
<feature type="transmembrane region" description="Helical" evidence="2">
    <location>
        <begin position="7"/>
        <end position="26"/>
    </location>
</feature>
<comment type="caution">
    <text evidence="4">The sequence shown here is derived from an EMBL/GenBank/DDBJ whole genome shotgun (WGS) entry which is preliminary data.</text>
</comment>
<keyword evidence="2" id="KW-1133">Transmembrane helix</keyword>
<dbReference type="PANTHER" id="PTHR34385:SF1">
    <property type="entry name" value="PEPTIDOGLYCAN L-ALANYL-D-GLUTAMATE ENDOPEPTIDASE CWLK"/>
    <property type="match status" value="1"/>
</dbReference>
<dbReference type="AlphaFoldDB" id="A0A2A5RPT6"/>
<dbReference type="InterPro" id="IPR052179">
    <property type="entry name" value="DD-CPase-like"/>
</dbReference>
<keyword evidence="4" id="KW-0645">Protease</keyword>
<dbReference type="InterPro" id="IPR003709">
    <property type="entry name" value="VanY-like_core_dom"/>
</dbReference>
<evidence type="ECO:0000256" key="1">
    <source>
        <dbReference type="SAM" id="MobiDB-lite"/>
    </source>
</evidence>
<proteinExistence type="predicted"/>
<keyword evidence="5" id="KW-1185">Reference proteome</keyword>
<organism evidence="4 5">
    <name type="scientific">Lactococcus fujiensis JCM 16395</name>
    <dbReference type="NCBI Taxonomy" id="1291764"/>
    <lineage>
        <taxon>Bacteria</taxon>
        <taxon>Bacillati</taxon>
        <taxon>Bacillota</taxon>
        <taxon>Bacilli</taxon>
        <taxon>Lactobacillales</taxon>
        <taxon>Streptococcaceae</taxon>
        <taxon>Lactococcus</taxon>
    </lineage>
</organism>
<evidence type="ECO:0000256" key="2">
    <source>
        <dbReference type="SAM" id="Phobius"/>
    </source>
</evidence>
<dbReference type="STRING" id="1291764.GCA_001311235_00289"/>